<dbReference type="RefSeq" id="WP_047913985.1">
    <property type="nucleotide sequence ID" value="NZ_CP118106.1"/>
</dbReference>
<gene>
    <name evidence="1" type="ORF">PUW25_11055</name>
</gene>
<organism evidence="1 2">
    <name type="scientific">Paenibacillus urinalis</name>
    <dbReference type="NCBI Taxonomy" id="521520"/>
    <lineage>
        <taxon>Bacteria</taxon>
        <taxon>Bacillati</taxon>
        <taxon>Bacillota</taxon>
        <taxon>Bacilli</taxon>
        <taxon>Bacillales</taxon>
        <taxon>Paenibacillaceae</taxon>
        <taxon>Paenibacillus</taxon>
    </lineage>
</organism>
<evidence type="ECO:0000313" key="1">
    <source>
        <dbReference type="EMBL" id="WDI04451.1"/>
    </source>
</evidence>
<reference evidence="1 2" key="1">
    <citation type="submission" date="2023-02" db="EMBL/GenBank/DDBJ databases">
        <title>Pathogen: clinical or host-associated sample.</title>
        <authorList>
            <person name="Hergert J."/>
            <person name="Casey R."/>
            <person name="Wagner J."/>
            <person name="Young E.L."/>
            <person name="Oakeson K.F."/>
        </authorList>
    </citation>
    <scope>NUCLEOTIDE SEQUENCE [LARGE SCALE GENOMIC DNA]</scope>
    <source>
        <strain evidence="1 2">2022CK-00829</strain>
    </source>
</reference>
<accession>A0ABY7XI70</accession>
<dbReference type="EMBL" id="CP118108">
    <property type="protein sequence ID" value="WDI04451.1"/>
    <property type="molecule type" value="Genomic_DNA"/>
</dbReference>
<name>A0ABY7XI70_9BACL</name>
<keyword evidence="2" id="KW-1185">Reference proteome</keyword>
<sequence length="78" mass="9158">MNTNQTFTQMFQITEEITDAAGNSYPIESSRFFLVLDHVTQTWQYDYVVPAKDFEQPLQFKIYKHPGSIEKKITLPIK</sequence>
<proteinExistence type="predicted"/>
<dbReference type="Proteomes" id="UP001221519">
    <property type="component" value="Chromosome"/>
</dbReference>
<protein>
    <submittedName>
        <fullName evidence="1">Uncharacterized protein</fullName>
    </submittedName>
</protein>
<evidence type="ECO:0000313" key="2">
    <source>
        <dbReference type="Proteomes" id="UP001221519"/>
    </source>
</evidence>